<dbReference type="EMBL" id="BAABAV010000001">
    <property type="protein sequence ID" value="GAA4267964.1"/>
    <property type="molecule type" value="Genomic_DNA"/>
</dbReference>
<dbReference type="Pfam" id="PF00583">
    <property type="entry name" value="Acetyltransf_1"/>
    <property type="match status" value="1"/>
</dbReference>
<dbReference type="InterPro" id="IPR016181">
    <property type="entry name" value="Acyl_CoA_acyltransferase"/>
</dbReference>
<evidence type="ECO:0000256" key="1">
    <source>
        <dbReference type="ARBA" id="ARBA00022679"/>
    </source>
</evidence>
<keyword evidence="2" id="KW-0012">Acyltransferase</keyword>
<dbReference type="RefSeq" id="WP_170180989.1">
    <property type="nucleotide sequence ID" value="NZ_BAABAV010000001.1"/>
</dbReference>
<organism evidence="4 5">
    <name type="scientific">Hyunsoonleella aestuarii</name>
    <dbReference type="NCBI Taxonomy" id="912802"/>
    <lineage>
        <taxon>Bacteria</taxon>
        <taxon>Pseudomonadati</taxon>
        <taxon>Bacteroidota</taxon>
        <taxon>Flavobacteriia</taxon>
        <taxon>Flavobacteriales</taxon>
        <taxon>Flavobacteriaceae</taxon>
    </lineage>
</organism>
<dbReference type="CDD" id="cd04301">
    <property type="entry name" value="NAT_SF"/>
    <property type="match status" value="1"/>
</dbReference>
<evidence type="ECO:0000259" key="3">
    <source>
        <dbReference type="PROSITE" id="PS51186"/>
    </source>
</evidence>
<evidence type="ECO:0000313" key="5">
    <source>
        <dbReference type="Proteomes" id="UP001500027"/>
    </source>
</evidence>
<dbReference type="PANTHER" id="PTHR43877">
    <property type="entry name" value="AMINOALKYLPHOSPHONATE N-ACETYLTRANSFERASE-RELATED-RELATED"/>
    <property type="match status" value="1"/>
</dbReference>
<keyword evidence="5" id="KW-1185">Reference proteome</keyword>
<dbReference type="InterPro" id="IPR050832">
    <property type="entry name" value="Bact_Acetyltransf"/>
</dbReference>
<feature type="domain" description="N-acetyltransferase" evidence="3">
    <location>
        <begin position="22"/>
        <end position="172"/>
    </location>
</feature>
<dbReference type="Proteomes" id="UP001500027">
    <property type="component" value="Unassembled WGS sequence"/>
</dbReference>
<name>A0ABP8E723_9FLAO</name>
<evidence type="ECO:0000313" key="4">
    <source>
        <dbReference type="EMBL" id="GAA4267964.1"/>
    </source>
</evidence>
<gene>
    <name evidence="4" type="ORF">GCM10022257_00650</name>
</gene>
<evidence type="ECO:0000256" key="2">
    <source>
        <dbReference type="ARBA" id="ARBA00023315"/>
    </source>
</evidence>
<proteinExistence type="predicted"/>
<protein>
    <submittedName>
        <fullName evidence="4">GNAT family N-acetyltransferase</fullName>
    </submittedName>
</protein>
<reference evidence="5" key="1">
    <citation type="journal article" date="2019" name="Int. J. Syst. Evol. Microbiol.">
        <title>The Global Catalogue of Microorganisms (GCM) 10K type strain sequencing project: providing services to taxonomists for standard genome sequencing and annotation.</title>
        <authorList>
            <consortium name="The Broad Institute Genomics Platform"/>
            <consortium name="The Broad Institute Genome Sequencing Center for Infectious Disease"/>
            <person name="Wu L."/>
            <person name="Ma J."/>
        </authorList>
    </citation>
    <scope>NUCLEOTIDE SEQUENCE [LARGE SCALE GENOMIC DNA]</scope>
    <source>
        <strain evidence="5">JCM 17452</strain>
    </source>
</reference>
<dbReference type="PROSITE" id="PS51186">
    <property type="entry name" value="GNAT"/>
    <property type="match status" value="1"/>
</dbReference>
<sequence length="172" mass="20230">MNILVRKATVKDVIPLALLARVTFREAFGHLFHNNENLISYFAKSFSIEALTKKLNDDNNVYWLAFLDNLPVGYAKLIKNSPSKFIEDEKVSELQRIYVLNDFLNRKIGHLLQNEIFEEVKRIESNYLWLSVYVDNPKAIRFYERYGYHKLGTHIFGILNQNFEFSVMSKAF</sequence>
<dbReference type="Gene3D" id="3.40.630.30">
    <property type="match status" value="1"/>
</dbReference>
<accession>A0ABP8E723</accession>
<dbReference type="InterPro" id="IPR000182">
    <property type="entry name" value="GNAT_dom"/>
</dbReference>
<comment type="caution">
    <text evidence="4">The sequence shown here is derived from an EMBL/GenBank/DDBJ whole genome shotgun (WGS) entry which is preliminary data.</text>
</comment>
<dbReference type="SUPFAM" id="SSF55729">
    <property type="entry name" value="Acyl-CoA N-acyltransferases (Nat)"/>
    <property type="match status" value="1"/>
</dbReference>
<keyword evidence="1" id="KW-0808">Transferase</keyword>